<gene>
    <name evidence="1" type="ORF">F4Y60_08965</name>
</gene>
<dbReference type="EMBL" id="VXRY01000354">
    <property type="protein sequence ID" value="MXY34201.1"/>
    <property type="molecule type" value="Genomic_DNA"/>
</dbReference>
<protein>
    <submittedName>
        <fullName evidence="1">Peptidylprolyl isomerase</fullName>
    </submittedName>
</protein>
<organism evidence="1">
    <name type="scientific">Boseongicola sp. SB0664_bin_43</name>
    <dbReference type="NCBI Taxonomy" id="2604844"/>
    <lineage>
        <taxon>Bacteria</taxon>
        <taxon>Pseudomonadati</taxon>
        <taxon>Pseudomonadota</taxon>
        <taxon>Alphaproteobacteria</taxon>
        <taxon>Rhodobacterales</taxon>
        <taxon>Paracoccaceae</taxon>
        <taxon>Boseongicola</taxon>
    </lineage>
</organism>
<comment type="caution">
    <text evidence="1">The sequence shown here is derived from an EMBL/GenBank/DDBJ whole genome shotgun (WGS) entry which is preliminary data.</text>
</comment>
<reference evidence="1" key="1">
    <citation type="submission" date="2019-09" db="EMBL/GenBank/DDBJ databases">
        <title>Characterisation of the sponge microbiome using genome-centric metagenomics.</title>
        <authorList>
            <person name="Engelberts J.P."/>
            <person name="Robbins S.J."/>
            <person name="De Goeij J.M."/>
            <person name="Aranda M."/>
            <person name="Bell S.C."/>
            <person name="Webster N.S."/>
        </authorList>
    </citation>
    <scope>NUCLEOTIDE SEQUENCE</scope>
    <source>
        <strain evidence="1">SB0664_bin_43</strain>
    </source>
</reference>
<dbReference type="SUPFAM" id="SSF109998">
    <property type="entry name" value="Triger factor/SurA peptide-binding domain-like"/>
    <property type="match status" value="1"/>
</dbReference>
<keyword evidence="1" id="KW-0413">Isomerase</keyword>
<dbReference type="InterPro" id="IPR027304">
    <property type="entry name" value="Trigger_fact/SurA_dom_sf"/>
</dbReference>
<dbReference type="Gene3D" id="1.10.4030.10">
    <property type="entry name" value="Porin chaperone SurA, peptide-binding domain"/>
    <property type="match status" value="1"/>
</dbReference>
<dbReference type="GO" id="GO:0016853">
    <property type="term" value="F:isomerase activity"/>
    <property type="evidence" value="ECO:0007669"/>
    <property type="project" value="UniProtKB-KW"/>
</dbReference>
<accession>A0A6B0Y034</accession>
<name>A0A6B0Y034_9RHOB</name>
<feature type="non-terminal residue" evidence="1">
    <location>
        <position position="119"/>
    </location>
</feature>
<evidence type="ECO:0000313" key="1">
    <source>
        <dbReference type="EMBL" id="MXY34201.1"/>
    </source>
</evidence>
<dbReference type="AlphaFoldDB" id="A0A6B0Y034"/>
<sequence length="119" mass="13007">MGRWLLAAVVAISAQLPVSVEAQGRFAPELQVGDRVITRYQIDQRERFLALLGASGDVRRRAREQLINETVQRIAAQDAGISVAAAQVDAGMEEFAARGNLEVEEVMAILEESGIERES</sequence>
<proteinExistence type="predicted"/>